<dbReference type="EMBL" id="FXTK01000011">
    <property type="protein sequence ID" value="SMO78308.1"/>
    <property type="molecule type" value="Genomic_DNA"/>
</dbReference>
<dbReference type="RefSeq" id="WP_142663537.1">
    <property type="nucleotide sequence ID" value="NZ_FXTK01000011.1"/>
</dbReference>
<reference evidence="3 4" key="1">
    <citation type="submission" date="2017-05" db="EMBL/GenBank/DDBJ databases">
        <authorList>
            <person name="Varghese N."/>
            <person name="Submissions S."/>
        </authorList>
    </citation>
    <scope>NUCLEOTIDE SEQUENCE [LARGE SCALE GENOMIC DNA]</scope>
    <source>
        <strain evidence="3 4">DSM 100094</strain>
    </source>
</reference>
<accession>A0A521E2Z4</accession>
<feature type="domain" description="T-Q ester bond containing" evidence="2">
    <location>
        <begin position="176"/>
        <end position="250"/>
    </location>
</feature>
<evidence type="ECO:0000313" key="4">
    <source>
        <dbReference type="Proteomes" id="UP000319014"/>
    </source>
</evidence>
<sequence length="314" mass="33148">MTNRTQNRLNLPKAAAIAALALTGLMQPAHAAEPAVATKAAKGVTLTSAVVEDADENRFFMRTGGIARDDVTFDGLTPGQPYTLVAQLYHVGEGKLVGAPTLENLIPDAASGKTSFMLPVPPNRTEFNIDYAVYLTLYEGQVDLAGLATAKPLAEIRDTKSEATVLQVHAVQRVTVTAADSADGDRALPGNGGKITAKVDYENLVEGYPYTIWGELMKPSGQSTGIFASIAEYKPEGKNGSVTLEFTVPEGFEGVALVPSVGLYHKKRVTIGENGALSVLPDAPNPVMIAADPNLNVPEKTISIGTLFEDLPAE</sequence>
<dbReference type="InterPro" id="IPR041100">
    <property type="entry name" value="TQ"/>
</dbReference>
<protein>
    <recommendedName>
        <fullName evidence="2">T-Q ester bond containing domain-containing protein</fullName>
    </recommendedName>
</protein>
<gene>
    <name evidence="3" type="ORF">SAMN06265221_11114</name>
</gene>
<organism evidence="3 4">
    <name type="scientific">Paracoccus laeviglucosivorans</name>
    <dbReference type="NCBI Taxonomy" id="1197861"/>
    <lineage>
        <taxon>Bacteria</taxon>
        <taxon>Pseudomonadati</taxon>
        <taxon>Pseudomonadota</taxon>
        <taxon>Alphaproteobacteria</taxon>
        <taxon>Rhodobacterales</taxon>
        <taxon>Paracoccaceae</taxon>
        <taxon>Paracoccus</taxon>
    </lineage>
</organism>
<feature type="chain" id="PRO_5022156270" description="T-Q ester bond containing domain-containing protein" evidence="1">
    <location>
        <begin position="32"/>
        <end position="314"/>
    </location>
</feature>
<evidence type="ECO:0000256" key="1">
    <source>
        <dbReference type="SAM" id="SignalP"/>
    </source>
</evidence>
<evidence type="ECO:0000259" key="2">
    <source>
        <dbReference type="Pfam" id="PF18202"/>
    </source>
</evidence>
<proteinExistence type="predicted"/>
<name>A0A521E2Z4_9RHOB</name>
<evidence type="ECO:0000313" key="3">
    <source>
        <dbReference type="EMBL" id="SMO78308.1"/>
    </source>
</evidence>
<dbReference type="NCBIfam" id="NF033903">
    <property type="entry name" value="VaFE_rpt"/>
    <property type="match status" value="1"/>
</dbReference>
<dbReference type="Gene3D" id="2.60.40.3930">
    <property type="match status" value="2"/>
</dbReference>
<dbReference type="OrthoDB" id="7769435at2"/>
<feature type="domain" description="T-Q ester bond containing" evidence="2">
    <location>
        <begin position="51"/>
        <end position="128"/>
    </location>
</feature>
<dbReference type="AlphaFoldDB" id="A0A521E2Z4"/>
<keyword evidence="1" id="KW-0732">Signal</keyword>
<feature type="signal peptide" evidence="1">
    <location>
        <begin position="1"/>
        <end position="31"/>
    </location>
</feature>
<keyword evidence="4" id="KW-1185">Reference proteome</keyword>
<dbReference type="Proteomes" id="UP000319014">
    <property type="component" value="Unassembled WGS sequence"/>
</dbReference>
<dbReference type="Pfam" id="PF18202">
    <property type="entry name" value="TQ"/>
    <property type="match status" value="2"/>
</dbReference>